<dbReference type="InterPro" id="IPR043128">
    <property type="entry name" value="Rev_trsase/Diguanyl_cyclase"/>
</dbReference>
<keyword evidence="3" id="KW-1185">Reference proteome</keyword>
<evidence type="ECO:0000313" key="3">
    <source>
        <dbReference type="Proteomes" id="UP000257109"/>
    </source>
</evidence>
<accession>A0A371GPU0</accession>
<gene>
    <name evidence="2" type="primary">pol</name>
    <name evidence="2" type="ORF">CR513_25285</name>
</gene>
<evidence type="ECO:0000313" key="2">
    <source>
        <dbReference type="EMBL" id="RDX92559.1"/>
    </source>
</evidence>
<dbReference type="EMBL" id="QJKJ01004843">
    <property type="protein sequence ID" value="RDX92559.1"/>
    <property type="molecule type" value="Genomic_DNA"/>
</dbReference>
<dbReference type="PANTHER" id="PTHR24559">
    <property type="entry name" value="TRANSPOSON TY3-I GAG-POL POLYPROTEIN"/>
    <property type="match status" value="1"/>
</dbReference>
<dbReference type="PROSITE" id="PS50878">
    <property type="entry name" value="RT_POL"/>
    <property type="match status" value="1"/>
</dbReference>
<dbReference type="Proteomes" id="UP000257109">
    <property type="component" value="Unassembled WGS sequence"/>
</dbReference>
<organism evidence="2 3">
    <name type="scientific">Mucuna pruriens</name>
    <name type="common">Velvet bean</name>
    <name type="synonym">Dolichos pruriens</name>
    <dbReference type="NCBI Taxonomy" id="157652"/>
    <lineage>
        <taxon>Eukaryota</taxon>
        <taxon>Viridiplantae</taxon>
        <taxon>Streptophyta</taxon>
        <taxon>Embryophyta</taxon>
        <taxon>Tracheophyta</taxon>
        <taxon>Spermatophyta</taxon>
        <taxon>Magnoliopsida</taxon>
        <taxon>eudicotyledons</taxon>
        <taxon>Gunneridae</taxon>
        <taxon>Pentapetalae</taxon>
        <taxon>rosids</taxon>
        <taxon>fabids</taxon>
        <taxon>Fabales</taxon>
        <taxon>Fabaceae</taxon>
        <taxon>Papilionoideae</taxon>
        <taxon>50 kb inversion clade</taxon>
        <taxon>NPAAA clade</taxon>
        <taxon>indigoferoid/millettioid clade</taxon>
        <taxon>Phaseoleae</taxon>
        <taxon>Mucuna</taxon>
    </lineage>
</organism>
<evidence type="ECO:0000259" key="1">
    <source>
        <dbReference type="PROSITE" id="PS50878"/>
    </source>
</evidence>
<dbReference type="InterPro" id="IPR043502">
    <property type="entry name" value="DNA/RNA_pol_sf"/>
</dbReference>
<protein>
    <submittedName>
        <fullName evidence="2">Retrovirus-related Pol polyprotein from transposon opus</fullName>
    </submittedName>
</protein>
<feature type="non-terminal residue" evidence="2">
    <location>
        <position position="1"/>
    </location>
</feature>
<proteinExistence type="predicted"/>
<dbReference type="InterPro" id="IPR053134">
    <property type="entry name" value="RNA-dir_DNA_polymerase"/>
</dbReference>
<dbReference type="PANTHER" id="PTHR24559:SF444">
    <property type="entry name" value="REVERSE TRANSCRIPTASE DOMAIN-CONTAINING PROTEIN"/>
    <property type="match status" value="1"/>
</dbReference>
<dbReference type="AlphaFoldDB" id="A0A371GPU0"/>
<dbReference type="Pfam" id="PF00078">
    <property type="entry name" value="RVT_1"/>
    <property type="match status" value="1"/>
</dbReference>
<dbReference type="Gene3D" id="3.30.70.270">
    <property type="match status" value="1"/>
</dbReference>
<sequence length="76" mass="8799">MDHIFKEHIDNQLEVYVDDMVVMSETEAGHVDNLSYIFGVLRRHQLKLNLEKCSFGAKTDNFLGFMLTRRGIEANP</sequence>
<dbReference type="SUPFAM" id="SSF56672">
    <property type="entry name" value="DNA/RNA polymerases"/>
    <property type="match status" value="1"/>
</dbReference>
<dbReference type="InterPro" id="IPR000477">
    <property type="entry name" value="RT_dom"/>
</dbReference>
<feature type="domain" description="Reverse transcriptase" evidence="1">
    <location>
        <begin position="1"/>
        <end position="67"/>
    </location>
</feature>
<name>A0A371GPU0_MUCPR</name>
<comment type="caution">
    <text evidence="2">The sequence shown here is derived from an EMBL/GenBank/DDBJ whole genome shotgun (WGS) entry which is preliminary data.</text>
</comment>
<reference evidence="2" key="1">
    <citation type="submission" date="2018-05" db="EMBL/GenBank/DDBJ databases">
        <title>Draft genome of Mucuna pruriens seed.</title>
        <authorList>
            <person name="Nnadi N.E."/>
            <person name="Vos R."/>
            <person name="Hasami M.H."/>
            <person name="Devisetty U.K."/>
            <person name="Aguiy J.C."/>
        </authorList>
    </citation>
    <scope>NUCLEOTIDE SEQUENCE [LARGE SCALE GENOMIC DNA]</scope>
    <source>
        <strain evidence="2">JCA_2017</strain>
    </source>
</reference>
<dbReference type="OrthoDB" id="101614at2759"/>